<gene>
    <name evidence="1" type="ORF">QN277_028896</name>
</gene>
<name>A0AAE1MDN6_9FABA</name>
<keyword evidence="2" id="KW-1185">Reference proteome</keyword>
<organism evidence="1 2">
    <name type="scientific">Acacia crassicarpa</name>
    <name type="common">northern wattle</name>
    <dbReference type="NCBI Taxonomy" id="499986"/>
    <lineage>
        <taxon>Eukaryota</taxon>
        <taxon>Viridiplantae</taxon>
        <taxon>Streptophyta</taxon>
        <taxon>Embryophyta</taxon>
        <taxon>Tracheophyta</taxon>
        <taxon>Spermatophyta</taxon>
        <taxon>Magnoliopsida</taxon>
        <taxon>eudicotyledons</taxon>
        <taxon>Gunneridae</taxon>
        <taxon>Pentapetalae</taxon>
        <taxon>rosids</taxon>
        <taxon>fabids</taxon>
        <taxon>Fabales</taxon>
        <taxon>Fabaceae</taxon>
        <taxon>Caesalpinioideae</taxon>
        <taxon>mimosoid clade</taxon>
        <taxon>Acacieae</taxon>
        <taxon>Acacia</taxon>
    </lineage>
</organism>
<reference evidence="1" key="1">
    <citation type="submission" date="2023-10" db="EMBL/GenBank/DDBJ databases">
        <title>Chromosome-level genome of the transformable northern wattle, Acacia crassicarpa.</title>
        <authorList>
            <person name="Massaro I."/>
            <person name="Sinha N.R."/>
            <person name="Poethig S."/>
            <person name="Leichty A.R."/>
        </authorList>
    </citation>
    <scope>NUCLEOTIDE SEQUENCE</scope>
    <source>
        <strain evidence="1">Acra3RX</strain>
        <tissue evidence="1">Leaf</tissue>
    </source>
</reference>
<dbReference type="AlphaFoldDB" id="A0AAE1MDN6"/>
<dbReference type="EMBL" id="JAWXYG010000009">
    <property type="protein sequence ID" value="KAK4263497.1"/>
    <property type="molecule type" value="Genomic_DNA"/>
</dbReference>
<evidence type="ECO:0000313" key="1">
    <source>
        <dbReference type="EMBL" id="KAK4263497.1"/>
    </source>
</evidence>
<evidence type="ECO:0000313" key="2">
    <source>
        <dbReference type="Proteomes" id="UP001293593"/>
    </source>
</evidence>
<dbReference type="Proteomes" id="UP001293593">
    <property type="component" value="Unassembled WGS sequence"/>
</dbReference>
<protein>
    <submittedName>
        <fullName evidence="1">Uncharacterized protein</fullName>
    </submittedName>
</protein>
<comment type="caution">
    <text evidence="1">The sequence shown here is derived from an EMBL/GenBank/DDBJ whole genome shotgun (WGS) entry which is preliminary data.</text>
</comment>
<accession>A0AAE1MDN6</accession>
<proteinExistence type="predicted"/>
<sequence length="122" mass="13851">MMKVGWNLVARRDELWAKVLRSKYSCGSDIIPTIDMTKPGSNLWRGVKRTWNNVQDGVEVMSNGTPRWKWSKSGNFTVRSAYEHSTQDETSVDPIWGKNMEIKDPRAVQILSLVGSTQSASY</sequence>